<sequence length="253" mass="28655">MLYKASWGLIFTATAFLFSTSSADATQEMLPSSTIYFVAAPVPLPTEIMHRNHFIDNSALQSLLHLSREQLLTELNKGKSLADIANSRGVDKAKVIQLLKMQHMAKLDEAVKNGRMTKERAEKVKEHATKRATRLVEGTFRDEKRKHIRRGKLAPWENQELLTLLKMDREQLKLTWISGKSLNEIAQSQGVSTQAVAALLQKAYMERIEKAVEDGHLSQEKADEIKLKVSGKIEKILNKKWKDKNGLQHEGTK</sequence>
<dbReference type="STRING" id="1042163.BRLA_c009910"/>
<dbReference type="AlphaFoldDB" id="A0A075R1P1"/>
<protein>
    <submittedName>
        <fullName evidence="2">Uncharacterized protein</fullName>
    </submittedName>
</protein>
<accession>A0A075R1P1</accession>
<dbReference type="HOGENOM" id="CLU_1097002_0_0_9"/>
<dbReference type="Proteomes" id="UP000005850">
    <property type="component" value="Chromosome"/>
</dbReference>
<dbReference type="SUPFAM" id="SSF88659">
    <property type="entry name" value="Sigma3 and sigma4 domains of RNA polymerase sigma factors"/>
    <property type="match status" value="1"/>
</dbReference>
<evidence type="ECO:0000256" key="1">
    <source>
        <dbReference type="SAM" id="SignalP"/>
    </source>
</evidence>
<organism evidence="2 3">
    <name type="scientific">Brevibacillus laterosporus LMG 15441</name>
    <dbReference type="NCBI Taxonomy" id="1042163"/>
    <lineage>
        <taxon>Bacteria</taxon>
        <taxon>Bacillati</taxon>
        <taxon>Bacillota</taxon>
        <taxon>Bacilli</taxon>
        <taxon>Bacillales</taxon>
        <taxon>Paenibacillaceae</taxon>
        <taxon>Brevibacillus</taxon>
    </lineage>
</organism>
<evidence type="ECO:0000313" key="2">
    <source>
        <dbReference type="EMBL" id="AIG25331.1"/>
    </source>
</evidence>
<proteinExistence type="predicted"/>
<evidence type="ECO:0000313" key="3">
    <source>
        <dbReference type="Proteomes" id="UP000005850"/>
    </source>
</evidence>
<dbReference type="KEGG" id="blr:BRLA_c009910"/>
<feature type="signal peptide" evidence="1">
    <location>
        <begin position="1"/>
        <end position="23"/>
    </location>
</feature>
<keyword evidence="3" id="KW-1185">Reference proteome</keyword>
<dbReference type="EMBL" id="CP007806">
    <property type="protein sequence ID" value="AIG25331.1"/>
    <property type="molecule type" value="Genomic_DNA"/>
</dbReference>
<keyword evidence="1" id="KW-0732">Signal</keyword>
<gene>
    <name evidence="2" type="ORF">BRLA_c009910</name>
</gene>
<reference evidence="2 3" key="1">
    <citation type="journal article" date="2011" name="J. Bacteriol.">
        <title>Genome sequence of Brevibacillus laterosporus LMG 15441, a pathogen of invertebrates.</title>
        <authorList>
            <person name="Djukic M."/>
            <person name="Poehlein A."/>
            <person name="Thurmer A."/>
            <person name="Daniel R."/>
        </authorList>
    </citation>
    <scope>NUCLEOTIDE SEQUENCE [LARGE SCALE GENOMIC DNA]</scope>
    <source>
        <strain evidence="2 3">LMG 15441</strain>
    </source>
</reference>
<dbReference type="RefSeq" id="WP_003335148.1">
    <property type="nucleotide sequence ID" value="NZ_CP007806.1"/>
</dbReference>
<name>A0A075R1P1_BRELA</name>
<dbReference type="InterPro" id="IPR013324">
    <property type="entry name" value="RNA_pol_sigma_r3/r4-like"/>
</dbReference>
<feature type="chain" id="PRO_5039662827" evidence="1">
    <location>
        <begin position="24"/>
        <end position="253"/>
    </location>
</feature>